<keyword evidence="2" id="KW-1185">Reference proteome</keyword>
<dbReference type="RefSeq" id="YP_009207568.1">
    <property type="nucleotide sequence ID" value="NC_028895.1"/>
</dbReference>
<proteinExistence type="predicted"/>
<accession>A0A0B5HE99</accession>
<dbReference type="KEGG" id="vg:26634081"/>
<organism evidence="1 2">
    <name type="scientific">Vibrio phage phi 3</name>
    <dbReference type="NCBI Taxonomy" id="1589298"/>
    <lineage>
        <taxon>Viruses</taxon>
        <taxon>Duplodnaviria</taxon>
        <taxon>Heunggongvirae</taxon>
        <taxon>Uroviricota</taxon>
        <taxon>Caudoviricetes</taxon>
        <taxon>Demerecviridae</taxon>
        <taxon>Ermolyevavirinae</taxon>
        <taxon>Jesfedecavirus</taxon>
        <taxon>Jesfedecavirus phi3</taxon>
    </lineage>
</organism>
<evidence type="ECO:0000313" key="2">
    <source>
        <dbReference type="Proteomes" id="UP000031804"/>
    </source>
</evidence>
<dbReference type="Proteomes" id="UP000031804">
    <property type="component" value="Segment"/>
</dbReference>
<dbReference type="GeneID" id="26634081"/>
<evidence type="ECO:0000313" key="1">
    <source>
        <dbReference type="EMBL" id="AJF40870.1"/>
    </source>
</evidence>
<name>A0A0B5HE99_9CAUD</name>
<reference evidence="1 2" key="1">
    <citation type="submission" date="2014-12" db="EMBL/GenBank/DDBJ databases">
        <title>Complete genome sequences of three Vibrio cholerae specific bacteriophages.</title>
        <authorList>
            <person name="Bhandare S.G."/>
            <person name="Warry A."/>
            <person name="Emes R.D."/>
            <person name="Hooton S.P.T."/>
            <person name="Barrow P.A."/>
            <person name="Atterbury R.J."/>
        </authorList>
    </citation>
    <scope>NUCLEOTIDE SEQUENCE [LARGE SCALE GENOMIC DNA]</scope>
</reference>
<sequence>MEEVVKMVRFKAIAGSVSDLPEESQKQFELAVPQPIHINYNTFMDSCGEITLAKVLENGSVYVEGVVEDPLVGIYVGFSMRLVDGGVVEPLSYGAFLRHKDACATVMEAI</sequence>
<gene>
    <name evidence="1" type="ORF">SBVP3_00103</name>
</gene>
<dbReference type="EMBL" id="KP280063">
    <property type="protein sequence ID" value="AJF40870.1"/>
    <property type="molecule type" value="Genomic_DNA"/>
</dbReference>
<dbReference type="OrthoDB" id="32788at10239"/>
<protein>
    <submittedName>
        <fullName evidence="1">Uncharacterized protein</fullName>
    </submittedName>
</protein>